<organism evidence="1 2">
    <name type="scientific">Pagothenia borchgrevinki</name>
    <name type="common">Bald rockcod</name>
    <name type="synonym">Trematomus borchgrevinki</name>
    <dbReference type="NCBI Taxonomy" id="8213"/>
    <lineage>
        <taxon>Eukaryota</taxon>
        <taxon>Metazoa</taxon>
        <taxon>Chordata</taxon>
        <taxon>Craniata</taxon>
        <taxon>Vertebrata</taxon>
        <taxon>Euteleostomi</taxon>
        <taxon>Actinopterygii</taxon>
        <taxon>Neopterygii</taxon>
        <taxon>Teleostei</taxon>
        <taxon>Neoteleostei</taxon>
        <taxon>Acanthomorphata</taxon>
        <taxon>Eupercaria</taxon>
        <taxon>Perciformes</taxon>
        <taxon>Notothenioidei</taxon>
        <taxon>Nototheniidae</taxon>
        <taxon>Pagothenia</taxon>
    </lineage>
</organism>
<keyword evidence="2" id="KW-1185">Reference proteome</keyword>
<reference evidence="1 2" key="1">
    <citation type="journal article" date="2022" name="G3 (Bethesda)">
        <title>Evaluating Illumina-, Nanopore-, and PacBio-based genome assembly strategies with the bald notothen, Trematomus borchgrevinki.</title>
        <authorList>
            <person name="Rayamajhi N."/>
            <person name="Cheng C.C."/>
            <person name="Catchen J.M."/>
        </authorList>
    </citation>
    <scope>NUCLEOTIDE SEQUENCE [LARGE SCALE GENOMIC DNA]</scope>
    <source>
        <strain evidence="1">AGRC-2024</strain>
    </source>
</reference>
<dbReference type="Proteomes" id="UP001619887">
    <property type="component" value="Unassembled WGS sequence"/>
</dbReference>
<gene>
    <name evidence="1" type="ORF">OYC64_015455</name>
</gene>
<proteinExistence type="predicted"/>
<evidence type="ECO:0000313" key="2">
    <source>
        <dbReference type="Proteomes" id="UP001619887"/>
    </source>
</evidence>
<dbReference type="EMBL" id="JBIYXZ010002069">
    <property type="protein sequence ID" value="KAL3065284.1"/>
    <property type="molecule type" value="Genomic_DNA"/>
</dbReference>
<sequence>MNPRPRYVCCTLLQATSCKQRSSGVLQREEQRRTARYSPHKDLLDVSTPVNVKYEIWRLPGSRMRSFGG</sequence>
<comment type="caution">
    <text evidence="1">The sequence shown here is derived from an EMBL/GenBank/DDBJ whole genome shotgun (WGS) entry which is preliminary data.</text>
</comment>
<name>A0ABD2HFH8_PAGBO</name>
<accession>A0ABD2HFH8</accession>
<protein>
    <submittedName>
        <fullName evidence="1">Uncharacterized protein</fullName>
    </submittedName>
</protein>
<reference evidence="1 2" key="2">
    <citation type="journal article" date="2024" name="G3 (Bethesda)">
        <title>The genome of the cryopelagic Antarctic bald notothen, Trematomus borchgrevinki.</title>
        <authorList>
            <person name="Rayamajhi N."/>
            <person name="Rivera-Colon A.G."/>
            <person name="Minhas B.F."/>
            <person name="Cheng C.C."/>
            <person name="Catchen J.M."/>
        </authorList>
    </citation>
    <scope>NUCLEOTIDE SEQUENCE [LARGE SCALE GENOMIC DNA]</scope>
    <source>
        <strain evidence="1">AGRC-2024</strain>
    </source>
</reference>
<evidence type="ECO:0000313" key="1">
    <source>
        <dbReference type="EMBL" id="KAL3065284.1"/>
    </source>
</evidence>
<dbReference type="AlphaFoldDB" id="A0ABD2HFH8"/>